<reference evidence="1" key="1">
    <citation type="submission" date="2014-03" db="EMBL/GenBank/DDBJ databases">
        <title>Draft genome sequencing of Oceanobacillus picturae strain S1 isolated from human gut.</title>
        <authorList>
            <person name="Croce O."/>
            <person name="Lagier J.C."/>
            <person name="Raoult D."/>
        </authorList>
    </citation>
    <scope>NUCLEOTIDE SEQUENCE [LARGE SCALE GENOMIC DNA]</scope>
    <source>
        <strain evidence="1">S1</strain>
    </source>
</reference>
<dbReference type="STRING" id="171693.BN988_03820"/>
<sequence>MIQAERINTMIAYPKETQCFCGEKAHLKHKTVANKFEDRVINVINVPVYECSSLHNKMARVTRVKLKSLLKEAYNLGKYEIEYKN</sequence>
<protein>
    <recommendedName>
        <fullName evidence="3">Transposase</fullName>
    </recommendedName>
</protein>
<dbReference type="RefSeq" id="WP_036578752.1">
    <property type="nucleotide sequence ID" value="NZ_CABLBW010000005.1"/>
</dbReference>
<comment type="caution">
    <text evidence="1">The sequence shown here is derived from an EMBL/GenBank/DDBJ whole genome shotgun (WGS) entry which is preliminary data.</text>
</comment>
<organism evidence="1 2">
    <name type="scientific">Oceanobacillus picturae</name>
    <dbReference type="NCBI Taxonomy" id="171693"/>
    <lineage>
        <taxon>Bacteria</taxon>
        <taxon>Bacillati</taxon>
        <taxon>Bacillota</taxon>
        <taxon>Bacilli</taxon>
        <taxon>Bacillales</taxon>
        <taxon>Bacillaceae</taxon>
        <taxon>Oceanobacillus</taxon>
    </lineage>
</organism>
<evidence type="ECO:0000313" key="2">
    <source>
        <dbReference type="Proteomes" id="UP000028863"/>
    </source>
</evidence>
<accession>W9BFR1</accession>
<dbReference type="AlphaFoldDB" id="W9BFR1"/>
<evidence type="ECO:0008006" key="3">
    <source>
        <dbReference type="Google" id="ProtNLM"/>
    </source>
</evidence>
<keyword evidence="2" id="KW-1185">Reference proteome</keyword>
<proteinExistence type="predicted"/>
<dbReference type="Proteomes" id="UP000028863">
    <property type="component" value="Unassembled WGS sequence"/>
</dbReference>
<gene>
    <name evidence="1" type="ORF">BN988_03820</name>
</gene>
<name>W9BFR1_9BACI</name>
<evidence type="ECO:0000313" key="1">
    <source>
        <dbReference type="EMBL" id="CDO05230.1"/>
    </source>
</evidence>
<reference evidence="1" key="2">
    <citation type="submission" date="2014-03" db="EMBL/GenBank/DDBJ databases">
        <authorList>
            <person name="Urmite Genomes"/>
        </authorList>
    </citation>
    <scope>NUCLEOTIDE SEQUENCE</scope>
    <source>
        <strain evidence="1">S1</strain>
    </source>
</reference>
<dbReference type="EMBL" id="CCAX010000005">
    <property type="protein sequence ID" value="CDO05230.1"/>
    <property type="molecule type" value="Genomic_DNA"/>
</dbReference>